<evidence type="ECO:0000313" key="1">
    <source>
        <dbReference type="EMBL" id="TNN47947.1"/>
    </source>
</evidence>
<reference evidence="1 2" key="1">
    <citation type="submission" date="2019-03" db="EMBL/GenBank/DDBJ databases">
        <title>First draft genome of Liparis tanakae, snailfish: a comprehensive survey of snailfish specific genes.</title>
        <authorList>
            <person name="Kim W."/>
            <person name="Song I."/>
            <person name="Jeong J.-H."/>
            <person name="Kim D."/>
            <person name="Kim S."/>
            <person name="Ryu S."/>
            <person name="Song J.Y."/>
            <person name="Lee S.K."/>
        </authorList>
    </citation>
    <scope>NUCLEOTIDE SEQUENCE [LARGE SCALE GENOMIC DNA]</scope>
    <source>
        <tissue evidence="1">Muscle</tissue>
    </source>
</reference>
<proteinExistence type="predicted"/>
<name>A0A4Z2G322_9TELE</name>
<accession>A0A4Z2G322</accession>
<sequence>MTIFPVALTPISASSWEKSSTLGGLSLRGYKRTLDLSGLSVVWRWSGSSAHGTFVIKRSETTQPGALRLVVSEVEMKPLAVGVKHEVWMLQVGRYLAAGAVHDGDHVVGNQLHRVQAELQPLVPDLLGVSQVLLGAGQVGEAGELPVERTVPGGRDRDWTAAAPWTSANIRRLTTVSVPRDGSSVSVLLFTEGFV</sequence>
<dbReference type="Proteomes" id="UP000314294">
    <property type="component" value="Unassembled WGS sequence"/>
</dbReference>
<dbReference type="AlphaFoldDB" id="A0A4Z2G322"/>
<protein>
    <submittedName>
        <fullName evidence="1">Uncharacterized protein</fullName>
    </submittedName>
</protein>
<organism evidence="1 2">
    <name type="scientific">Liparis tanakae</name>
    <name type="common">Tanaka's snailfish</name>
    <dbReference type="NCBI Taxonomy" id="230148"/>
    <lineage>
        <taxon>Eukaryota</taxon>
        <taxon>Metazoa</taxon>
        <taxon>Chordata</taxon>
        <taxon>Craniata</taxon>
        <taxon>Vertebrata</taxon>
        <taxon>Euteleostomi</taxon>
        <taxon>Actinopterygii</taxon>
        <taxon>Neopterygii</taxon>
        <taxon>Teleostei</taxon>
        <taxon>Neoteleostei</taxon>
        <taxon>Acanthomorphata</taxon>
        <taxon>Eupercaria</taxon>
        <taxon>Perciformes</taxon>
        <taxon>Cottioidei</taxon>
        <taxon>Cottales</taxon>
        <taxon>Liparidae</taxon>
        <taxon>Liparis</taxon>
    </lineage>
</organism>
<dbReference type="EMBL" id="SRLO01000718">
    <property type="protein sequence ID" value="TNN47947.1"/>
    <property type="molecule type" value="Genomic_DNA"/>
</dbReference>
<keyword evidence="2" id="KW-1185">Reference proteome</keyword>
<comment type="caution">
    <text evidence="1">The sequence shown here is derived from an EMBL/GenBank/DDBJ whole genome shotgun (WGS) entry which is preliminary data.</text>
</comment>
<gene>
    <name evidence="1" type="ORF">EYF80_041840</name>
</gene>
<evidence type="ECO:0000313" key="2">
    <source>
        <dbReference type="Proteomes" id="UP000314294"/>
    </source>
</evidence>